<protein>
    <submittedName>
        <fullName evidence="2">Uncharacterized protein</fullName>
    </submittedName>
</protein>
<dbReference type="EMBL" id="MN740351">
    <property type="protein sequence ID" value="QHU01996.1"/>
    <property type="molecule type" value="Genomic_DNA"/>
</dbReference>
<accession>A0A6C0JBD2</accession>
<sequence length="287" mass="29691">MGAGGSKPDASSTVNQLTEIATNVAMITANKCITAASQSQLLSIKGVKGDVILGGTSMSQGYSVNVKCLMSAEKQADLASNISSAFAQFAESKGESVLSALGGTSSEVRTNIHNKLTSNVDASSYSELSTKLIQQQELSIEDIDGNVVMKGVTLDQQSKLVAESVIDSKAYTSTINDLAFTIDQTATKEDKNPYANILGETWDGLGGAIDGVGGAIGDVGGAISGVGGLFNQPGFIIAIVVIVIVILVGGGLFLYFKMQMMSQAVGVLGGGGMNTMMASKPQMYRRH</sequence>
<name>A0A6C0JBD2_9ZZZZ</name>
<proteinExistence type="predicted"/>
<evidence type="ECO:0000313" key="2">
    <source>
        <dbReference type="EMBL" id="QHU01996.1"/>
    </source>
</evidence>
<reference evidence="2" key="1">
    <citation type="journal article" date="2020" name="Nature">
        <title>Giant virus diversity and host interactions through global metagenomics.</title>
        <authorList>
            <person name="Schulz F."/>
            <person name="Roux S."/>
            <person name="Paez-Espino D."/>
            <person name="Jungbluth S."/>
            <person name="Walsh D.A."/>
            <person name="Denef V.J."/>
            <person name="McMahon K.D."/>
            <person name="Konstantinidis K.T."/>
            <person name="Eloe-Fadrosh E.A."/>
            <person name="Kyrpides N.C."/>
            <person name="Woyke T."/>
        </authorList>
    </citation>
    <scope>NUCLEOTIDE SEQUENCE</scope>
    <source>
        <strain evidence="2">GVMAG-M-3300025880-56</strain>
    </source>
</reference>
<keyword evidence="1" id="KW-0472">Membrane</keyword>
<dbReference type="AlphaFoldDB" id="A0A6C0JBD2"/>
<organism evidence="2">
    <name type="scientific">viral metagenome</name>
    <dbReference type="NCBI Taxonomy" id="1070528"/>
    <lineage>
        <taxon>unclassified sequences</taxon>
        <taxon>metagenomes</taxon>
        <taxon>organismal metagenomes</taxon>
    </lineage>
</organism>
<keyword evidence="1" id="KW-0812">Transmembrane</keyword>
<keyword evidence="1" id="KW-1133">Transmembrane helix</keyword>
<evidence type="ECO:0000256" key="1">
    <source>
        <dbReference type="SAM" id="Phobius"/>
    </source>
</evidence>
<feature type="transmembrane region" description="Helical" evidence="1">
    <location>
        <begin position="234"/>
        <end position="256"/>
    </location>
</feature>